<organism evidence="1 2">
    <name type="scientific">Candidatus Acidiferrum panamense</name>
    <dbReference type="NCBI Taxonomy" id="2741543"/>
    <lineage>
        <taxon>Bacteria</taxon>
        <taxon>Pseudomonadati</taxon>
        <taxon>Acidobacteriota</taxon>
        <taxon>Terriglobia</taxon>
        <taxon>Candidatus Acidiferrales</taxon>
        <taxon>Candidatus Acidiferrum</taxon>
    </lineage>
</organism>
<evidence type="ECO:0000313" key="1">
    <source>
        <dbReference type="EMBL" id="MBA0084226.1"/>
    </source>
</evidence>
<dbReference type="InterPro" id="IPR013078">
    <property type="entry name" value="His_Pase_superF_clade-1"/>
</dbReference>
<dbReference type="EMBL" id="JACDQQ010000429">
    <property type="protein sequence ID" value="MBA0084226.1"/>
    <property type="molecule type" value="Genomic_DNA"/>
</dbReference>
<name>A0A7V8SVU2_9BACT</name>
<dbReference type="Gene3D" id="3.40.50.1240">
    <property type="entry name" value="Phosphoglycerate mutase-like"/>
    <property type="match status" value="1"/>
</dbReference>
<dbReference type="Pfam" id="PF00300">
    <property type="entry name" value="His_Phos_1"/>
    <property type="match status" value="1"/>
</dbReference>
<reference evidence="1" key="1">
    <citation type="submission" date="2020-06" db="EMBL/GenBank/DDBJ databases">
        <title>Legume-microbial interactions unlock mineral nutrients during tropical forest succession.</title>
        <authorList>
            <person name="Epihov D.Z."/>
        </authorList>
    </citation>
    <scope>NUCLEOTIDE SEQUENCE [LARGE SCALE GENOMIC DNA]</scope>
    <source>
        <strain evidence="1">Pan2503</strain>
    </source>
</reference>
<dbReference type="InterPro" id="IPR004449">
    <property type="entry name" value="SixA"/>
</dbReference>
<gene>
    <name evidence="1" type="primary">sixA</name>
    <name evidence="1" type="ORF">HRJ53_04455</name>
</gene>
<protein>
    <submittedName>
        <fullName evidence="1">Phosphohistidine phosphatase SixA</fullName>
    </submittedName>
</protein>
<dbReference type="AlphaFoldDB" id="A0A7V8SVU2"/>
<dbReference type="GO" id="GO:0005737">
    <property type="term" value="C:cytoplasm"/>
    <property type="evidence" value="ECO:0007669"/>
    <property type="project" value="InterPro"/>
</dbReference>
<dbReference type="InterPro" id="IPR029033">
    <property type="entry name" value="His_PPase_superfam"/>
</dbReference>
<dbReference type="SUPFAM" id="SSF53254">
    <property type="entry name" value="Phosphoglycerate mutase-like"/>
    <property type="match status" value="1"/>
</dbReference>
<keyword evidence="2" id="KW-1185">Reference proteome</keyword>
<sequence length="161" mass="17781">MELYLLRHGIAESARPGMKDAERALTEEGRVKLRRVLKRAKEAGVEPDLILSSPYRRATETADLAAAALAYRGKIVQTPALAPHASPFEAWEEIRRRNRQSSVLLSSHEPLMSALMAFLLGNPAMQVDMKKAALARVDCERLDPEPEAVLKWLLTPATAGV</sequence>
<dbReference type="Proteomes" id="UP000567293">
    <property type="component" value="Unassembled WGS sequence"/>
</dbReference>
<comment type="caution">
    <text evidence="1">The sequence shown here is derived from an EMBL/GenBank/DDBJ whole genome shotgun (WGS) entry which is preliminary data.</text>
</comment>
<dbReference type="GO" id="GO:0101006">
    <property type="term" value="F:protein histidine phosphatase activity"/>
    <property type="evidence" value="ECO:0007669"/>
    <property type="project" value="InterPro"/>
</dbReference>
<evidence type="ECO:0000313" key="2">
    <source>
        <dbReference type="Proteomes" id="UP000567293"/>
    </source>
</evidence>
<accession>A0A7V8SVU2</accession>
<dbReference type="SMART" id="SM00855">
    <property type="entry name" value="PGAM"/>
    <property type="match status" value="1"/>
</dbReference>
<proteinExistence type="predicted"/>
<dbReference type="CDD" id="cd07067">
    <property type="entry name" value="HP_PGM_like"/>
    <property type="match status" value="1"/>
</dbReference>
<dbReference type="NCBIfam" id="TIGR00249">
    <property type="entry name" value="sixA"/>
    <property type="match status" value="1"/>
</dbReference>